<dbReference type="Gene3D" id="3.40.50.280">
    <property type="entry name" value="Cobalamin-binding domain"/>
    <property type="match status" value="1"/>
</dbReference>
<dbReference type="Pfam" id="PF02310">
    <property type="entry name" value="B12-binding"/>
    <property type="match status" value="1"/>
</dbReference>
<dbReference type="RefSeq" id="WP_013625686.1">
    <property type="nucleotide sequence ID" value="NC_015172.1"/>
</dbReference>
<dbReference type="InterPro" id="IPR036594">
    <property type="entry name" value="Meth_synthase_dom"/>
</dbReference>
<dbReference type="STRING" id="645991.Sgly_2538"/>
<dbReference type="GO" id="GO:0032259">
    <property type="term" value="P:methylation"/>
    <property type="evidence" value="ECO:0007669"/>
    <property type="project" value="UniProtKB-KW"/>
</dbReference>
<dbReference type="SMART" id="SM01018">
    <property type="entry name" value="B12-binding_2"/>
    <property type="match status" value="1"/>
</dbReference>
<dbReference type="AlphaFoldDB" id="F0SW37"/>
<dbReference type="CDD" id="cd02070">
    <property type="entry name" value="corrinoid_protein_B12-BD"/>
    <property type="match status" value="1"/>
</dbReference>
<evidence type="ECO:0000256" key="3">
    <source>
        <dbReference type="ARBA" id="ARBA00023285"/>
    </source>
</evidence>
<dbReference type="GO" id="GO:0008705">
    <property type="term" value="F:methionine synthase activity"/>
    <property type="evidence" value="ECO:0007669"/>
    <property type="project" value="UniProtKB-EC"/>
</dbReference>
<dbReference type="PANTHER" id="PTHR45833">
    <property type="entry name" value="METHIONINE SYNTHASE"/>
    <property type="match status" value="1"/>
</dbReference>
<dbReference type="PROSITE" id="PS51332">
    <property type="entry name" value="B12_BINDING"/>
    <property type="match status" value="1"/>
</dbReference>
<dbReference type="EC" id="2.1.1.13" evidence="6"/>
<dbReference type="HOGENOM" id="CLU_082102_1_0_9"/>
<name>F0SW37_SYNGF</name>
<proteinExistence type="inferred from homology"/>
<evidence type="ECO:0000313" key="7">
    <source>
        <dbReference type="Proteomes" id="UP000007488"/>
    </source>
</evidence>
<comment type="similarity">
    <text evidence="1">Belongs to the methylamine corrinoid protein family.</text>
</comment>
<dbReference type="PROSITE" id="PS51337">
    <property type="entry name" value="B12_BINDING_NTER"/>
    <property type="match status" value="1"/>
</dbReference>
<dbReference type="InterPro" id="IPR006158">
    <property type="entry name" value="Cobalamin-bd"/>
</dbReference>
<feature type="domain" description="B12-binding N-terminal" evidence="5">
    <location>
        <begin position="1"/>
        <end position="93"/>
    </location>
</feature>
<dbReference type="FunFam" id="3.40.50.280:FF:000003">
    <property type="entry name" value="Dimethylamine methyltransferase corrinoid protein"/>
    <property type="match status" value="1"/>
</dbReference>
<reference evidence="7" key="2">
    <citation type="submission" date="2011-02" db="EMBL/GenBank/DDBJ databases">
        <title>The complete genome of Syntrophobotulus glycolicus DSM 8271.</title>
        <authorList>
            <person name="Lucas S."/>
            <person name="Copeland A."/>
            <person name="Lapidus A."/>
            <person name="Bruce D."/>
            <person name="Goodwin L."/>
            <person name="Pitluck S."/>
            <person name="Kyrpides N."/>
            <person name="Mavromatis K."/>
            <person name="Pagani I."/>
            <person name="Ivanova N."/>
            <person name="Mikhailova N."/>
            <person name="Chertkov O."/>
            <person name="Held B."/>
            <person name="Detter J.C."/>
            <person name="Tapia R."/>
            <person name="Han C."/>
            <person name="Land M."/>
            <person name="Hauser L."/>
            <person name="Markowitz V."/>
            <person name="Cheng J.-F."/>
            <person name="Hugenholtz P."/>
            <person name="Woyke T."/>
            <person name="Wu D."/>
            <person name="Spring S."/>
            <person name="Schroeder M."/>
            <person name="Brambilla E."/>
            <person name="Klenk H.-P."/>
            <person name="Eisen J.A."/>
        </authorList>
    </citation>
    <scope>NUCLEOTIDE SEQUENCE [LARGE SCALE GENOMIC DNA]</scope>
    <source>
        <strain evidence="7">DSM 8271 / FlGlyR</strain>
    </source>
</reference>
<dbReference type="GO" id="GO:0031419">
    <property type="term" value="F:cobalamin binding"/>
    <property type="evidence" value="ECO:0007669"/>
    <property type="project" value="InterPro"/>
</dbReference>
<dbReference type="GO" id="GO:0046653">
    <property type="term" value="P:tetrahydrofolate metabolic process"/>
    <property type="evidence" value="ECO:0007669"/>
    <property type="project" value="TreeGrafter"/>
</dbReference>
<dbReference type="SUPFAM" id="SSF52242">
    <property type="entry name" value="Cobalamin (vitamin B12)-binding domain"/>
    <property type="match status" value="1"/>
</dbReference>
<sequence>MAIAKEELFQKLSDAVVDMDEDISRDTANQVINEGYDPFEAIDKGLSDGMRRAGDLFEEEEYFIPELMLCADAMDAGIQVLSPHIEREDGQNLKKVVIAVVQGDTHDIGKNLVRIMLDAGGYEVIDLGRDIPPRIIVDKAKEAGAQIIALSTLMTTTMPHMEEVITLLKEEGIRDHFKVIIGGGPISQRFADKIGADGYSTNASDALKLLNRLFDSSHKGA</sequence>
<dbReference type="PANTHER" id="PTHR45833:SF1">
    <property type="entry name" value="METHIONINE SYNTHASE"/>
    <property type="match status" value="1"/>
</dbReference>
<evidence type="ECO:0000259" key="4">
    <source>
        <dbReference type="PROSITE" id="PS51332"/>
    </source>
</evidence>
<dbReference type="InterPro" id="IPR003759">
    <property type="entry name" value="Cbl-bd_cap"/>
</dbReference>
<keyword evidence="3" id="KW-0170">Cobalt</keyword>
<dbReference type="KEGG" id="sgy:Sgly_2538"/>
<dbReference type="Pfam" id="PF02607">
    <property type="entry name" value="B12-binding_2"/>
    <property type="match status" value="1"/>
</dbReference>
<keyword evidence="6" id="KW-0489">Methyltransferase</keyword>
<dbReference type="SUPFAM" id="SSF47644">
    <property type="entry name" value="Methionine synthase domain"/>
    <property type="match status" value="1"/>
</dbReference>
<keyword evidence="7" id="KW-1185">Reference proteome</keyword>
<dbReference type="InterPro" id="IPR012741">
    <property type="entry name" value="Corrinoid_p"/>
</dbReference>
<keyword evidence="2" id="KW-0479">Metal-binding</keyword>
<dbReference type="eggNOG" id="COG5012">
    <property type="taxonomic scope" value="Bacteria"/>
</dbReference>
<dbReference type="GO" id="GO:0005829">
    <property type="term" value="C:cytosol"/>
    <property type="evidence" value="ECO:0007669"/>
    <property type="project" value="TreeGrafter"/>
</dbReference>
<evidence type="ECO:0000259" key="5">
    <source>
        <dbReference type="PROSITE" id="PS51337"/>
    </source>
</evidence>
<evidence type="ECO:0000313" key="6">
    <source>
        <dbReference type="EMBL" id="ADY56821.1"/>
    </source>
</evidence>
<gene>
    <name evidence="6" type="ordered locus">Sgly_2538</name>
</gene>
<dbReference type="EMBL" id="CP002547">
    <property type="protein sequence ID" value="ADY56821.1"/>
    <property type="molecule type" value="Genomic_DNA"/>
</dbReference>
<organism evidence="6 7">
    <name type="scientific">Syntrophobotulus glycolicus (strain DSM 8271 / FlGlyR)</name>
    <dbReference type="NCBI Taxonomy" id="645991"/>
    <lineage>
        <taxon>Bacteria</taxon>
        <taxon>Bacillati</taxon>
        <taxon>Bacillota</taxon>
        <taxon>Clostridia</taxon>
        <taxon>Eubacteriales</taxon>
        <taxon>Desulfitobacteriaceae</taxon>
        <taxon>Syntrophobotulus</taxon>
    </lineage>
</organism>
<protein>
    <submittedName>
        <fullName evidence="6">Methionine synthase</fullName>
        <ecNumber evidence="6">2.1.1.13</ecNumber>
    </submittedName>
</protein>
<evidence type="ECO:0000256" key="2">
    <source>
        <dbReference type="ARBA" id="ARBA00022723"/>
    </source>
</evidence>
<keyword evidence="6" id="KW-0808">Transferase</keyword>
<dbReference type="InterPro" id="IPR036724">
    <property type="entry name" value="Cobalamin-bd_sf"/>
</dbReference>
<reference evidence="6 7" key="1">
    <citation type="journal article" date="2011" name="Stand. Genomic Sci.">
        <title>Complete genome sequence of Syntrophobotulus glycolicus type strain (FlGlyR).</title>
        <authorList>
            <person name="Han C."/>
            <person name="Mwirichia R."/>
            <person name="Chertkov O."/>
            <person name="Held B."/>
            <person name="Lapidus A."/>
            <person name="Nolan M."/>
            <person name="Lucas S."/>
            <person name="Hammon N."/>
            <person name="Deshpande S."/>
            <person name="Cheng J.F."/>
            <person name="Tapia R."/>
            <person name="Goodwin L."/>
            <person name="Pitluck S."/>
            <person name="Huntemann M."/>
            <person name="Liolios K."/>
            <person name="Ivanova N."/>
            <person name="Pagani I."/>
            <person name="Mavromatis K."/>
            <person name="Ovchinikova G."/>
            <person name="Pati A."/>
            <person name="Chen A."/>
            <person name="Palaniappan K."/>
            <person name="Land M."/>
            <person name="Hauser L."/>
            <person name="Brambilla E.M."/>
            <person name="Rohde M."/>
            <person name="Spring S."/>
            <person name="Sikorski J."/>
            <person name="Goker M."/>
            <person name="Woyke T."/>
            <person name="Bristow J."/>
            <person name="Eisen J.A."/>
            <person name="Markowitz V."/>
            <person name="Hugenholtz P."/>
            <person name="Kyrpides N.C."/>
            <person name="Klenk H.P."/>
            <person name="Detter J.C."/>
        </authorList>
    </citation>
    <scope>NUCLEOTIDE SEQUENCE [LARGE SCALE GENOMIC DNA]</scope>
    <source>
        <strain evidence="7">DSM 8271 / FlGlyR</strain>
    </source>
</reference>
<dbReference type="GO" id="GO:0050897">
    <property type="term" value="F:cobalt ion binding"/>
    <property type="evidence" value="ECO:0007669"/>
    <property type="project" value="InterPro"/>
</dbReference>
<dbReference type="Gene3D" id="1.10.1240.10">
    <property type="entry name" value="Methionine synthase domain"/>
    <property type="match status" value="1"/>
</dbReference>
<dbReference type="GO" id="GO:0015948">
    <property type="term" value="P:methanogenesis"/>
    <property type="evidence" value="ECO:0007669"/>
    <property type="project" value="InterPro"/>
</dbReference>
<evidence type="ECO:0000256" key="1">
    <source>
        <dbReference type="ARBA" id="ARBA00010854"/>
    </source>
</evidence>
<feature type="domain" description="B12-binding" evidence="4">
    <location>
        <begin position="93"/>
        <end position="221"/>
    </location>
</feature>
<dbReference type="NCBIfam" id="TIGR02370">
    <property type="entry name" value="pyl_corrinoid"/>
    <property type="match status" value="1"/>
</dbReference>
<accession>F0SW37</accession>
<dbReference type="InterPro" id="IPR050554">
    <property type="entry name" value="Met_Synthase/Corrinoid"/>
</dbReference>
<dbReference type="GO" id="GO:0050667">
    <property type="term" value="P:homocysteine metabolic process"/>
    <property type="evidence" value="ECO:0007669"/>
    <property type="project" value="TreeGrafter"/>
</dbReference>
<dbReference type="Proteomes" id="UP000007488">
    <property type="component" value="Chromosome"/>
</dbReference>
<dbReference type="OrthoDB" id="9783599at2"/>